<feature type="region of interest" description="Disordered" evidence="7">
    <location>
        <begin position="720"/>
        <end position="1066"/>
    </location>
</feature>
<dbReference type="PANTHER" id="PTHR13161:SF15">
    <property type="entry name" value="SPLICING FACTOR, SUPPRESSOR OF WHITE-APRICOT HOMOLOG"/>
    <property type="match status" value="1"/>
</dbReference>
<feature type="compositionally biased region" description="Basic residues" evidence="7">
    <location>
        <begin position="820"/>
        <end position="830"/>
    </location>
</feature>
<dbReference type="SUPFAM" id="SSF109905">
    <property type="entry name" value="Surp module (SWAP domain)"/>
    <property type="match status" value="2"/>
</dbReference>
<feature type="domain" description="SURP motif" evidence="8">
    <location>
        <begin position="193"/>
        <end position="235"/>
    </location>
</feature>
<feature type="compositionally biased region" description="Basic and acidic residues" evidence="7">
    <location>
        <begin position="767"/>
        <end position="788"/>
    </location>
</feature>
<evidence type="ECO:0000256" key="4">
    <source>
        <dbReference type="ARBA" id="ARBA00023015"/>
    </source>
</evidence>
<dbReference type="PROSITE" id="PS50128">
    <property type="entry name" value="SURP"/>
    <property type="match status" value="2"/>
</dbReference>
<feature type="compositionally biased region" description="Polar residues" evidence="7">
    <location>
        <begin position="472"/>
        <end position="492"/>
    </location>
</feature>
<keyword evidence="3" id="KW-0694">RNA-binding</keyword>
<feature type="domain" description="SURP motif" evidence="8">
    <location>
        <begin position="420"/>
        <end position="462"/>
    </location>
</feature>
<dbReference type="PANTHER" id="PTHR13161">
    <property type="entry name" value="SPLICING FACTOR SUPPRESSOR OF WHITE APRICOT"/>
    <property type="match status" value="1"/>
</dbReference>
<feature type="compositionally biased region" description="Basic and acidic residues" evidence="7">
    <location>
        <begin position="496"/>
        <end position="534"/>
    </location>
</feature>
<dbReference type="SMART" id="SM00648">
    <property type="entry name" value="SWAP"/>
    <property type="match status" value="2"/>
</dbReference>
<organism evidence="9 10">
    <name type="scientific">Riccia fluitans</name>
    <dbReference type="NCBI Taxonomy" id="41844"/>
    <lineage>
        <taxon>Eukaryota</taxon>
        <taxon>Viridiplantae</taxon>
        <taxon>Streptophyta</taxon>
        <taxon>Embryophyta</taxon>
        <taxon>Marchantiophyta</taxon>
        <taxon>Marchantiopsida</taxon>
        <taxon>Marchantiidae</taxon>
        <taxon>Marchantiales</taxon>
        <taxon>Ricciaceae</taxon>
        <taxon>Riccia</taxon>
    </lineage>
</organism>
<feature type="compositionally biased region" description="Polar residues" evidence="7">
    <location>
        <begin position="147"/>
        <end position="159"/>
    </location>
</feature>
<dbReference type="InterPro" id="IPR040397">
    <property type="entry name" value="SWAP"/>
</dbReference>
<feature type="compositionally biased region" description="Basic residues" evidence="7">
    <location>
        <begin position="1005"/>
        <end position="1017"/>
    </location>
</feature>
<dbReference type="InterPro" id="IPR000061">
    <property type="entry name" value="Surp"/>
</dbReference>
<dbReference type="Gene3D" id="1.10.10.790">
    <property type="entry name" value="Surp module"/>
    <property type="match status" value="2"/>
</dbReference>
<feature type="region of interest" description="Disordered" evidence="7">
    <location>
        <begin position="564"/>
        <end position="585"/>
    </location>
</feature>
<dbReference type="SMART" id="SM01141">
    <property type="entry name" value="DRY_EERY"/>
    <property type="match status" value="1"/>
</dbReference>
<dbReference type="GO" id="GO:0008380">
    <property type="term" value="P:RNA splicing"/>
    <property type="evidence" value="ECO:0007669"/>
    <property type="project" value="UniProtKB-KW"/>
</dbReference>
<feature type="compositionally biased region" description="Basic and acidic residues" evidence="7">
    <location>
        <begin position="796"/>
        <end position="819"/>
    </location>
</feature>
<dbReference type="Pfam" id="PF01805">
    <property type="entry name" value="Surp"/>
    <property type="match status" value="2"/>
</dbReference>
<feature type="region of interest" description="Disordered" evidence="7">
    <location>
        <begin position="1"/>
        <end position="37"/>
    </location>
</feature>
<evidence type="ECO:0000256" key="3">
    <source>
        <dbReference type="ARBA" id="ARBA00022884"/>
    </source>
</evidence>
<proteinExistence type="predicted"/>
<reference evidence="9 10" key="1">
    <citation type="submission" date="2024-09" db="EMBL/GenBank/DDBJ databases">
        <title>Chromosome-scale assembly of Riccia fluitans.</title>
        <authorList>
            <person name="Paukszto L."/>
            <person name="Sawicki J."/>
            <person name="Karawczyk K."/>
            <person name="Piernik-Szablinska J."/>
            <person name="Szczecinska M."/>
            <person name="Mazdziarz M."/>
        </authorList>
    </citation>
    <scope>NUCLEOTIDE SEQUENCE [LARGE SCALE GENOMIC DNA]</scope>
    <source>
        <strain evidence="9">Rf_01</strain>
        <tissue evidence="9">Aerial parts of the thallus</tissue>
    </source>
</reference>
<accession>A0ABD1Y1F4</accession>
<evidence type="ECO:0000313" key="9">
    <source>
        <dbReference type="EMBL" id="KAL2620558.1"/>
    </source>
</evidence>
<dbReference type="EMBL" id="JBHFFA010000006">
    <property type="protein sequence ID" value="KAL2620558.1"/>
    <property type="molecule type" value="Genomic_DNA"/>
</dbReference>
<keyword evidence="5" id="KW-0804">Transcription</keyword>
<comment type="caution">
    <text evidence="9">The sequence shown here is derived from an EMBL/GenBank/DDBJ whole genome shotgun (WGS) entry which is preliminary data.</text>
</comment>
<feature type="compositionally biased region" description="Basic and acidic residues" evidence="7">
    <location>
        <begin position="929"/>
        <end position="982"/>
    </location>
</feature>
<dbReference type="InterPro" id="IPR035967">
    <property type="entry name" value="SWAP/Surp_sf"/>
</dbReference>
<feature type="region of interest" description="Disordered" evidence="7">
    <location>
        <begin position="472"/>
        <end position="534"/>
    </location>
</feature>
<keyword evidence="4" id="KW-0805">Transcription regulation</keyword>
<dbReference type="GO" id="GO:0006397">
    <property type="term" value="P:mRNA processing"/>
    <property type="evidence" value="ECO:0007669"/>
    <property type="project" value="UniProtKB-KW"/>
</dbReference>
<keyword evidence="6" id="KW-0508">mRNA splicing</keyword>
<name>A0ABD1Y1F4_9MARC</name>
<dbReference type="Pfam" id="PF09750">
    <property type="entry name" value="DRY_EERY"/>
    <property type="match status" value="1"/>
</dbReference>
<gene>
    <name evidence="9" type="ORF">R1flu_000763</name>
</gene>
<feature type="compositionally biased region" description="Polar residues" evidence="7">
    <location>
        <begin position="721"/>
        <end position="744"/>
    </location>
</feature>
<evidence type="ECO:0000259" key="8">
    <source>
        <dbReference type="PROSITE" id="PS50128"/>
    </source>
</evidence>
<keyword evidence="1" id="KW-0507">mRNA processing</keyword>
<feature type="region of interest" description="Disordered" evidence="7">
    <location>
        <begin position="298"/>
        <end position="417"/>
    </location>
</feature>
<dbReference type="InterPro" id="IPR019147">
    <property type="entry name" value="SWAP_N_domain"/>
</dbReference>
<feature type="compositionally biased region" description="Polar residues" evidence="7">
    <location>
        <begin position="324"/>
        <end position="341"/>
    </location>
</feature>
<feature type="compositionally biased region" description="Basic and acidic residues" evidence="7">
    <location>
        <begin position="989"/>
        <end position="1004"/>
    </location>
</feature>
<keyword evidence="10" id="KW-1185">Reference proteome</keyword>
<evidence type="ECO:0000256" key="6">
    <source>
        <dbReference type="ARBA" id="ARBA00023187"/>
    </source>
</evidence>
<dbReference type="AlphaFoldDB" id="A0ABD1Y1F4"/>
<feature type="compositionally biased region" description="Basic and acidic residues" evidence="7">
    <location>
        <begin position="831"/>
        <end position="842"/>
    </location>
</feature>
<evidence type="ECO:0000256" key="7">
    <source>
        <dbReference type="SAM" id="MobiDB-lite"/>
    </source>
</evidence>
<evidence type="ECO:0000256" key="5">
    <source>
        <dbReference type="ARBA" id="ARBA00023163"/>
    </source>
</evidence>
<evidence type="ECO:0000256" key="2">
    <source>
        <dbReference type="ARBA" id="ARBA00022737"/>
    </source>
</evidence>
<keyword evidence="2" id="KW-0677">Repeat</keyword>
<dbReference type="GO" id="GO:0003723">
    <property type="term" value="F:RNA binding"/>
    <property type="evidence" value="ECO:0007669"/>
    <property type="project" value="UniProtKB-KW"/>
</dbReference>
<protein>
    <recommendedName>
        <fullName evidence="8">SURP motif domain-containing protein</fullName>
    </recommendedName>
</protein>
<dbReference type="Proteomes" id="UP001605036">
    <property type="component" value="Unassembled WGS sequence"/>
</dbReference>
<feature type="compositionally biased region" description="Basic and acidic residues" evidence="7">
    <location>
        <begin position="857"/>
        <end position="916"/>
    </location>
</feature>
<evidence type="ECO:0000256" key="1">
    <source>
        <dbReference type="ARBA" id="ARBA00022664"/>
    </source>
</evidence>
<evidence type="ECO:0000313" key="10">
    <source>
        <dbReference type="Proteomes" id="UP001605036"/>
    </source>
</evidence>
<sequence length="1111" mass="123107">MLGVKSFHESFYGTPTPAETGRRGKKRQPKAKEEPENEIAVVGIHYRSFDDDSMAAFVNSPAAQVPWNGDKNLMIDRYDVRHLLQDLSGIRRRRRPPSPSLDVSKEELDYERYRDLEGLGNPSPATEDDANKYENDAGGQYQRVGFNYSNGGDQATQGETGDRSTEETAFSPPFPVPEHLIPKLPSTLKVHQIMAGTAKFVIEHGGQAEIVLRVKQASNPTFGFLMPDQYHHEYFRFLVDNPQLVGIGLSTAEPVAAAVQLLSEEAGGGLSLLGTAYGDSDEEDDMGTEAKLNQLEVENAEGASKGDNVSDDQSGGSEPVLDSELQTAVSSENGTGNSGDSANAARSVEAVENENQSGGDGEPPRNGDEDTVAGPMEPLPPGTEISEPMEVDSEETGVPTQHSEQDLPPYKEPPLQQRRIIDKMVEFISRNGKEFEAVVRERDKKDGRFQFLLPWNEYYPYFSQSLEAARQANGSSLSSGNEAPSTPETEVPTSEVHSDDKQTNDHFLKGVPYRDDSSEPDRVRMHEVEDNKPETSYDELDVMGFDAVMAAVRAATRGFPRAVEGTELAAPQPKSPERVESPPVGSDDAVLAAIRAATGAARRSKIEEPSVAGKVLIQSKGSAGSSGAAEQLSLQAVQRVEEEIRKLSGSATEALDLRLPLAEGDVVVGKIVAKAAALAAGQEGDSADALLSPGGKRKAERLKRAKLFAAMLKEGKGALIQSGQGSGSRAISATPSVDKSSQPGVSMDVHPKEILPEKVNIAQETARSTDEERFKRAPEVKEQAKDDVVVGVDAEDVTRITREGTKERKSRGKSKELTEKHRKHHKRRKSHHDEEGRTKDGDNDSDAEDRRERRHDRHSDGKRKERSRDHDDEAYVRDRNGHFSKGTVDDDRYRYDPEERESRKERRYRHETESKRPSRAKYNTEETFYEDRDGVDGKDRSGRHSRRHGLEDERSDVKHQDPDEKRKDSVHEYEAGAEDNSKERRRRHGSQERRDRRHGSDEKRKDRRHSQGKRKKHIDRDVSEGDDDSDEKRTLRKSRRHTRETENPSVQALDTPDGEIRGDSVLGKGHDAVDQLQVDLPTVSAIKEKPSSSIDVPDDIRAKVRAMLAGI</sequence>
<feature type="region of interest" description="Disordered" evidence="7">
    <location>
        <begin position="114"/>
        <end position="177"/>
    </location>
</feature>